<accession>A0AAN6JSH9</accession>
<feature type="transmembrane region" description="Helical" evidence="2">
    <location>
        <begin position="45"/>
        <end position="66"/>
    </location>
</feature>
<name>A0AAN6JSH9_9BASI</name>
<evidence type="ECO:0000313" key="3">
    <source>
        <dbReference type="EMBL" id="KAK0553241.1"/>
    </source>
</evidence>
<protein>
    <submittedName>
        <fullName evidence="3">Uncharacterized protein</fullName>
    </submittedName>
</protein>
<keyword evidence="2" id="KW-0812">Transmembrane</keyword>
<feature type="transmembrane region" description="Helical" evidence="2">
    <location>
        <begin position="232"/>
        <end position="265"/>
    </location>
</feature>
<keyword evidence="4" id="KW-1185">Reference proteome</keyword>
<evidence type="ECO:0000256" key="2">
    <source>
        <dbReference type="SAM" id="Phobius"/>
    </source>
</evidence>
<feature type="transmembrane region" description="Helical" evidence="2">
    <location>
        <begin position="86"/>
        <end position="110"/>
    </location>
</feature>
<dbReference type="EMBL" id="JAPDMZ010000053">
    <property type="protein sequence ID" value="KAK0553241.1"/>
    <property type="molecule type" value="Genomic_DNA"/>
</dbReference>
<comment type="caution">
    <text evidence="3">The sequence shown here is derived from an EMBL/GenBank/DDBJ whole genome shotgun (WGS) entry which is preliminary data.</text>
</comment>
<evidence type="ECO:0000256" key="1">
    <source>
        <dbReference type="SAM" id="MobiDB-lite"/>
    </source>
</evidence>
<keyword evidence="2" id="KW-1133">Transmembrane helix</keyword>
<feature type="transmembrane region" description="Helical" evidence="2">
    <location>
        <begin position="372"/>
        <end position="394"/>
    </location>
</feature>
<reference evidence="3" key="1">
    <citation type="journal article" date="2023" name="PhytoFront">
        <title>Draft Genome Resources of Seven Strains of Tilletia horrida, Causal Agent of Kernel Smut of Rice.</title>
        <authorList>
            <person name="Khanal S."/>
            <person name="Antony Babu S."/>
            <person name="Zhou X.G."/>
        </authorList>
    </citation>
    <scope>NUCLEOTIDE SEQUENCE</scope>
    <source>
        <strain evidence="3">TX6</strain>
    </source>
</reference>
<feature type="region of interest" description="Disordered" evidence="1">
    <location>
        <begin position="451"/>
        <end position="556"/>
    </location>
</feature>
<feature type="transmembrane region" description="Helical" evidence="2">
    <location>
        <begin position="130"/>
        <end position="151"/>
    </location>
</feature>
<proteinExistence type="predicted"/>
<feature type="transmembrane region" description="Helical" evidence="2">
    <location>
        <begin position="163"/>
        <end position="184"/>
    </location>
</feature>
<organism evidence="3 4">
    <name type="scientific">Tilletia horrida</name>
    <dbReference type="NCBI Taxonomy" id="155126"/>
    <lineage>
        <taxon>Eukaryota</taxon>
        <taxon>Fungi</taxon>
        <taxon>Dikarya</taxon>
        <taxon>Basidiomycota</taxon>
        <taxon>Ustilaginomycotina</taxon>
        <taxon>Exobasidiomycetes</taxon>
        <taxon>Tilletiales</taxon>
        <taxon>Tilletiaceae</taxon>
        <taxon>Tilletia</taxon>
    </lineage>
</organism>
<sequence length="556" mass="62903">MVGSFEFINTLPDVPAGAIVSPEALFNYLEPFTSHTGPKAFTVVAWIYVAVHVVFLGLVLLVLSLLIKSRLFWLFRTVNGRHGVVLVHNVVDVPLCLIVIFLMYDSIFWIISLLGYKSDFGQVNWQVLHWLRYIMLAVTGFFFMTGVAAVWPFSPATMRYPWLWNLVMAGFLPCAILATVPPMILANTAWNTAWARWKVIRDELALSPAELPVSEDIVLRAQQFLFYTSKYAYYHAIVAIILVIFCAFAALIFSVIGFRVARIVWLDIQTRKQRNRREMQMARRWSRPSLNFTDSSTTSKDPVSTASVEWASQHDPDGTRGTKRSSNSHTLVGGNDDGRTESALPLRAPSRAVKQVSEDTQRALRMHFYRTLSLFLTMWFMISALVCSGLYFTIGIYPATRDAKPDKLFGNSALKVLCIFHLVEFANITLFGSIWIGTLVLHRLAAMKRRSSEPASKSTNERKAKQIPSTPPQTQQRSAPPHGYTFTIGQGQQQQQQQQHQQNGQRQQLQPLTPPTTYDVQHRRAISSPGTPTFDLRTFSSPPATPYLDEKDEDSY</sequence>
<dbReference type="Proteomes" id="UP001176517">
    <property type="component" value="Unassembled WGS sequence"/>
</dbReference>
<evidence type="ECO:0000313" key="4">
    <source>
        <dbReference type="Proteomes" id="UP001176517"/>
    </source>
</evidence>
<feature type="region of interest" description="Disordered" evidence="1">
    <location>
        <begin position="289"/>
        <end position="344"/>
    </location>
</feature>
<keyword evidence="2" id="KW-0472">Membrane</keyword>
<feature type="transmembrane region" description="Helical" evidence="2">
    <location>
        <begin position="414"/>
        <end position="441"/>
    </location>
</feature>
<dbReference type="AlphaFoldDB" id="A0AAN6JSH9"/>
<feature type="compositionally biased region" description="Low complexity" evidence="1">
    <location>
        <begin position="489"/>
        <end position="517"/>
    </location>
</feature>
<gene>
    <name evidence="3" type="ORF">OC846_002613</name>
</gene>
<feature type="compositionally biased region" description="Polar residues" evidence="1">
    <location>
        <begin position="289"/>
        <end position="307"/>
    </location>
</feature>